<dbReference type="RefSeq" id="WP_344412497.1">
    <property type="nucleotide sequence ID" value="NZ_BAAANN010000001.1"/>
</dbReference>
<organism evidence="2 3">
    <name type="scientific">Amycolatopsis minnesotensis</name>
    <dbReference type="NCBI Taxonomy" id="337894"/>
    <lineage>
        <taxon>Bacteria</taxon>
        <taxon>Bacillati</taxon>
        <taxon>Actinomycetota</taxon>
        <taxon>Actinomycetes</taxon>
        <taxon>Pseudonocardiales</taxon>
        <taxon>Pseudonocardiaceae</taxon>
        <taxon>Amycolatopsis</taxon>
    </lineage>
</organism>
<protein>
    <recommendedName>
        <fullName evidence="4">Histidine kinase</fullName>
    </recommendedName>
</protein>
<evidence type="ECO:0008006" key="4">
    <source>
        <dbReference type="Google" id="ProtNLM"/>
    </source>
</evidence>
<comment type="caution">
    <text evidence="2">The sequence shown here is derived from an EMBL/GenBank/DDBJ whole genome shotgun (WGS) entry which is preliminary data.</text>
</comment>
<gene>
    <name evidence="2" type="ORF">GCM10009754_03120</name>
</gene>
<evidence type="ECO:0000313" key="2">
    <source>
        <dbReference type="EMBL" id="GAA1939378.1"/>
    </source>
</evidence>
<sequence length="166" mass="17954">MSAHTTQMDDLRLVAQPSAVPCAELFVRVILADWSLLPMLDQVTSATGRLVGAVVDEGTPSAPAFLTVRLRLREDALVIEVDDDLPDPAPPRSRRGERIGVVPNPAGGRTTWCELPLPGGLNAGEVRLPHRKERRTLVDEPVTGEPVAADPAVLERLLDRMGNWSG</sequence>
<proteinExistence type="predicted"/>
<name>A0ABN2Q2C4_9PSEU</name>
<evidence type="ECO:0000256" key="1">
    <source>
        <dbReference type="SAM" id="MobiDB-lite"/>
    </source>
</evidence>
<feature type="region of interest" description="Disordered" evidence="1">
    <location>
        <begin position="83"/>
        <end position="103"/>
    </location>
</feature>
<accession>A0ABN2Q2C4</accession>
<dbReference type="Proteomes" id="UP001501116">
    <property type="component" value="Unassembled WGS sequence"/>
</dbReference>
<dbReference type="EMBL" id="BAAANN010000001">
    <property type="protein sequence ID" value="GAA1939378.1"/>
    <property type="molecule type" value="Genomic_DNA"/>
</dbReference>
<evidence type="ECO:0000313" key="3">
    <source>
        <dbReference type="Proteomes" id="UP001501116"/>
    </source>
</evidence>
<keyword evidence="3" id="KW-1185">Reference proteome</keyword>
<reference evidence="2 3" key="1">
    <citation type="journal article" date="2019" name="Int. J. Syst. Evol. Microbiol.">
        <title>The Global Catalogue of Microorganisms (GCM) 10K type strain sequencing project: providing services to taxonomists for standard genome sequencing and annotation.</title>
        <authorList>
            <consortium name="The Broad Institute Genomics Platform"/>
            <consortium name="The Broad Institute Genome Sequencing Center for Infectious Disease"/>
            <person name="Wu L."/>
            <person name="Ma J."/>
        </authorList>
    </citation>
    <scope>NUCLEOTIDE SEQUENCE [LARGE SCALE GENOMIC DNA]</scope>
    <source>
        <strain evidence="2 3">JCM 14545</strain>
    </source>
</reference>